<evidence type="ECO:0000259" key="1">
    <source>
        <dbReference type="Pfam" id="PF00561"/>
    </source>
</evidence>
<dbReference type="Proteomes" id="UP000032614">
    <property type="component" value="Chromosome 3"/>
</dbReference>
<dbReference type="SUPFAM" id="SSF53474">
    <property type="entry name" value="alpha/beta-Hydrolases"/>
    <property type="match status" value="1"/>
</dbReference>
<dbReference type="InterPro" id="IPR050228">
    <property type="entry name" value="Carboxylesterase_BioH"/>
</dbReference>
<sequence length="272" mass="29021">MPFFTRTTDKPRALHYIESGTGHPVLLIHGFTNAGMAWMQQIAALTFAGYRAIVPDLYGHGLSDAATAVTTVDELAGDLIALLDHLGIERATVCGLSLGGMVALQLALDHPQRVDRLIVANSQASFAMPELGPIVDGWLALFAQPDGPLKPFQATWPAMLNAAFRDSVAGRAAYNSWCRLAQRTSGTSLSQVVRGMRSFDVRDRLGQIAQPTLVIAGGEDKLFAPAAVRAISDAIPDARFELIAEAAHLSSLDSPDAFNRLLLGALGECMDA</sequence>
<dbReference type="PRINTS" id="PR00412">
    <property type="entry name" value="EPOXHYDRLASE"/>
</dbReference>
<reference evidence="2 3" key="1">
    <citation type="journal article" date="2015" name="Genome Announc.">
        <title>Complete genome sequences for 59 burkholderia isolates, both pathogenic and near neighbor.</title>
        <authorList>
            <person name="Johnson S.L."/>
            <person name="Bishop-Lilly K.A."/>
            <person name="Ladner J.T."/>
            <person name="Daligault H.E."/>
            <person name="Davenport K.W."/>
            <person name="Jaissle J."/>
            <person name="Frey K.G."/>
            <person name="Koroleva G.I."/>
            <person name="Bruce D.C."/>
            <person name="Coyne S.R."/>
            <person name="Broomall S.M."/>
            <person name="Li P.E."/>
            <person name="Teshima H."/>
            <person name="Gibbons H.S."/>
            <person name="Palacios G.F."/>
            <person name="Rosenzweig C.N."/>
            <person name="Redden C.L."/>
            <person name="Xu Y."/>
            <person name="Minogue T.D."/>
            <person name="Chain P.S."/>
        </authorList>
    </citation>
    <scope>NUCLEOTIDE SEQUENCE [LARGE SCALE GENOMIC DNA]</scope>
    <source>
        <strain evidence="2 3">ATCC BAA-463</strain>
    </source>
</reference>
<dbReference type="GO" id="GO:0016787">
    <property type="term" value="F:hydrolase activity"/>
    <property type="evidence" value="ECO:0007669"/>
    <property type="project" value="UniProtKB-KW"/>
</dbReference>
<organism evidence="2 3">
    <name type="scientific">Paraburkholderia fungorum</name>
    <dbReference type="NCBI Taxonomy" id="134537"/>
    <lineage>
        <taxon>Bacteria</taxon>
        <taxon>Pseudomonadati</taxon>
        <taxon>Pseudomonadota</taxon>
        <taxon>Betaproteobacteria</taxon>
        <taxon>Burkholderiales</taxon>
        <taxon>Burkholderiaceae</taxon>
        <taxon>Paraburkholderia</taxon>
    </lineage>
</organism>
<evidence type="ECO:0000313" key="2">
    <source>
        <dbReference type="EMBL" id="AJZ56597.1"/>
    </source>
</evidence>
<dbReference type="RefSeq" id="WP_046564740.1">
    <property type="nucleotide sequence ID" value="NZ_CP010025.1"/>
</dbReference>
<dbReference type="GeneID" id="66513609"/>
<dbReference type="EMBL" id="CP010025">
    <property type="protein sequence ID" value="AJZ56597.1"/>
    <property type="molecule type" value="Genomic_DNA"/>
</dbReference>
<dbReference type="InterPro" id="IPR000073">
    <property type="entry name" value="AB_hydrolase_1"/>
</dbReference>
<dbReference type="PANTHER" id="PTHR43194:SF2">
    <property type="entry name" value="PEROXISOMAL MEMBRANE PROTEIN LPX1"/>
    <property type="match status" value="1"/>
</dbReference>
<dbReference type="PANTHER" id="PTHR43194">
    <property type="entry name" value="HYDROLASE ALPHA/BETA FOLD FAMILY"/>
    <property type="match status" value="1"/>
</dbReference>
<name>A0AAU8SSC5_9BURK</name>
<dbReference type="InterPro" id="IPR000639">
    <property type="entry name" value="Epox_hydrolase-like"/>
</dbReference>
<dbReference type="Pfam" id="PF00561">
    <property type="entry name" value="Abhydrolase_1"/>
    <property type="match status" value="1"/>
</dbReference>
<protein>
    <submittedName>
        <fullName evidence="2">Dienelactone hydrolase family protein</fullName>
    </submittedName>
</protein>
<accession>A0AAU8SSC5</accession>
<dbReference type="InterPro" id="IPR029058">
    <property type="entry name" value="AB_hydrolase_fold"/>
</dbReference>
<feature type="domain" description="AB hydrolase-1" evidence="1">
    <location>
        <begin position="24"/>
        <end position="255"/>
    </location>
</feature>
<dbReference type="AlphaFoldDB" id="A0AAU8SSC5"/>
<evidence type="ECO:0000313" key="3">
    <source>
        <dbReference type="Proteomes" id="UP000032614"/>
    </source>
</evidence>
<keyword evidence="2" id="KW-0378">Hydrolase</keyword>
<gene>
    <name evidence="2" type="ORF">OI25_7285</name>
</gene>
<dbReference type="PRINTS" id="PR00111">
    <property type="entry name" value="ABHYDROLASE"/>
</dbReference>
<dbReference type="KEGG" id="bfn:OI25_7285"/>
<proteinExistence type="predicted"/>
<dbReference type="Gene3D" id="3.40.50.1820">
    <property type="entry name" value="alpha/beta hydrolase"/>
    <property type="match status" value="1"/>
</dbReference>